<dbReference type="InterPro" id="IPR044600">
    <property type="entry name" value="ATL1/ATL16-like"/>
</dbReference>
<feature type="region of interest" description="Disordered" evidence="14">
    <location>
        <begin position="288"/>
        <end position="336"/>
    </location>
</feature>
<gene>
    <name evidence="17" type="ORF">M6B38_119000</name>
</gene>
<keyword evidence="11 15" id="KW-1133">Transmembrane helix</keyword>
<keyword evidence="6 15" id="KW-0812">Transmembrane</keyword>
<reference evidence="17" key="1">
    <citation type="journal article" date="2023" name="GigaByte">
        <title>Genome assembly of the bearded iris, Iris pallida Lam.</title>
        <authorList>
            <person name="Bruccoleri R.E."/>
            <person name="Oakeley E.J."/>
            <person name="Faust A.M.E."/>
            <person name="Altorfer M."/>
            <person name="Dessus-Babus S."/>
            <person name="Burckhardt D."/>
            <person name="Oertli M."/>
            <person name="Naumann U."/>
            <person name="Petersen F."/>
            <person name="Wong J."/>
        </authorList>
    </citation>
    <scope>NUCLEOTIDE SEQUENCE</scope>
    <source>
        <strain evidence="17">GSM-AAB239-AS_SAM_17_03QT</strain>
    </source>
</reference>
<dbReference type="PANTHER" id="PTHR46913:SF22">
    <property type="entry name" value="RING-TYPE E3 UBIQUITIN TRANSFERASE"/>
    <property type="match status" value="1"/>
</dbReference>
<dbReference type="GO" id="GO:0016020">
    <property type="term" value="C:membrane"/>
    <property type="evidence" value="ECO:0007669"/>
    <property type="project" value="UniProtKB-SubCell"/>
</dbReference>
<keyword evidence="12 15" id="KW-0472">Membrane</keyword>
<dbReference type="GO" id="GO:0008270">
    <property type="term" value="F:zinc ion binding"/>
    <property type="evidence" value="ECO:0007669"/>
    <property type="project" value="UniProtKB-KW"/>
</dbReference>
<evidence type="ECO:0000256" key="6">
    <source>
        <dbReference type="ARBA" id="ARBA00022692"/>
    </source>
</evidence>
<feature type="compositionally biased region" description="Low complexity" evidence="14">
    <location>
        <begin position="311"/>
        <end position="321"/>
    </location>
</feature>
<protein>
    <recommendedName>
        <fullName evidence="4">RING-type E3 ubiquitin transferase</fullName>
        <ecNumber evidence="4">2.3.2.27</ecNumber>
    </recommendedName>
</protein>
<dbReference type="CDD" id="cd16461">
    <property type="entry name" value="RING-H2_EL5-like"/>
    <property type="match status" value="1"/>
</dbReference>
<comment type="caution">
    <text evidence="17">The sequence shown here is derived from an EMBL/GenBank/DDBJ whole genome shotgun (WGS) entry which is preliminary data.</text>
</comment>
<comment type="pathway">
    <text evidence="3">Protein modification; protein ubiquitination.</text>
</comment>
<dbReference type="SUPFAM" id="SSF57850">
    <property type="entry name" value="RING/U-box"/>
    <property type="match status" value="1"/>
</dbReference>
<feature type="transmembrane region" description="Helical" evidence="15">
    <location>
        <begin position="74"/>
        <end position="94"/>
    </location>
</feature>
<dbReference type="PROSITE" id="PS50089">
    <property type="entry name" value="ZF_RING_2"/>
    <property type="match status" value="1"/>
</dbReference>
<dbReference type="GO" id="GO:0061630">
    <property type="term" value="F:ubiquitin protein ligase activity"/>
    <property type="evidence" value="ECO:0007669"/>
    <property type="project" value="UniProtKB-EC"/>
</dbReference>
<evidence type="ECO:0000259" key="16">
    <source>
        <dbReference type="PROSITE" id="PS50089"/>
    </source>
</evidence>
<keyword evidence="9" id="KW-0833">Ubl conjugation pathway</keyword>
<evidence type="ECO:0000256" key="8">
    <source>
        <dbReference type="ARBA" id="ARBA00022771"/>
    </source>
</evidence>
<dbReference type="SMART" id="SM00184">
    <property type="entry name" value="RING"/>
    <property type="match status" value="1"/>
</dbReference>
<dbReference type="AlphaFoldDB" id="A0AAX6HKH0"/>
<evidence type="ECO:0000256" key="1">
    <source>
        <dbReference type="ARBA" id="ARBA00000900"/>
    </source>
</evidence>
<evidence type="ECO:0000256" key="10">
    <source>
        <dbReference type="ARBA" id="ARBA00022833"/>
    </source>
</evidence>
<organism evidence="17 18">
    <name type="scientific">Iris pallida</name>
    <name type="common">Sweet iris</name>
    <dbReference type="NCBI Taxonomy" id="29817"/>
    <lineage>
        <taxon>Eukaryota</taxon>
        <taxon>Viridiplantae</taxon>
        <taxon>Streptophyta</taxon>
        <taxon>Embryophyta</taxon>
        <taxon>Tracheophyta</taxon>
        <taxon>Spermatophyta</taxon>
        <taxon>Magnoliopsida</taxon>
        <taxon>Liliopsida</taxon>
        <taxon>Asparagales</taxon>
        <taxon>Iridaceae</taxon>
        <taxon>Iridoideae</taxon>
        <taxon>Irideae</taxon>
        <taxon>Iris</taxon>
    </lineage>
</organism>
<evidence type="ECO:0000256" key="15">
    <source>
        <dbReference type="SAM" id="Phobius"/>
    </source>
</evidence>
<dbReference type="PANTHER" id="PTHR46913">
    <property type="entry name" value="RING-H2 FINGER PROTEIN ATL16"/>
    <property type="match status" value="1"/>
</dbReference>
<dbReference type="GO" id="GO:0016567">
    <property type="term" value="P:protein ubiquitination"/>
    <property type="evidence" value="ECO:0007669"/>
    <property type="project" value="InterPro"/>
</dbReference>
<proteinExistence type="predicted"/>
<reference evidence="17" key="2">
    <citation type="submission" date="2023-04" db="EMBL/GenBank/DDBJ databases">
        <authorList>
            <person name="Bruccoleri R.E."/>
            <person name="Oakeley E.J."/>
            <person name="Faust A.-M."/>
            <person name="Dessus-Babus S."/>
            <person name="Altorfer M."/>
            <person name="Burckhardt D."/>
            <person name="Oertli M."/>
            <person name="Naumann U."/>
            <person name="Petersen F."/>
            <person name="Wong J."/>
        </authorList>
    </citation>
    <scope>NUCLEOTIDE SEQUENCE</scope>
    <source>
        <strain evidence="17">GSM-AAB239-AS_SAM_17_03QT</strain>
        <tissue evidence="17">Leaf</tissue>
    </source>
</reference>
<evidence type="ECO:0000256" key="9">
    <source>
        <dbReference type="ARBA" id="ARBA00022786"/>
    </source>
</evidence>
<sequence length="336" mass="36865">MFDPSIPPPLPPMANPEIEQPPWVPLGTKDCSQGFCSIYCPQWCYIVFPPPPPPPFDFDDGEGSSSGSPTFSPLVIAVIGILAIAFLLISYYTIISKLCGGSSFHSHRRSRHDEEWHVPPTAGLDKASINRITVCRYKRGGGLVGCNDCSVCLSEFLEDESLRLLPECSHAFHVQCIDTWLKSHSNCPLCRANILLVDPAPPPPPPPETDHQPEGVRNDEMVVAMGEADGTGLEDESGSPLKEFDVIEIREGERERMRRSFSMDSFHRNRVLVADILQVDMEDGRTEAADSEIFAVGSSSQRSRGEHSKGSSRSSSFRSDSPTAIQGRGRSSVLPI</sequence>
<dbReference type="InterPro" id="IPR001841">
    <property type="entry name" value="Znf_RING"/>
</dbReference>
<evidence type="ECO:0000256" key="12">
    <source>
        <dbReference type="ARBA" id="ARBA00023136"/>
    </source>
</evidence>
<evidence type="ECO:0000256" key="2">
    <source>
        <dbReference type="ARBA" id="ARBA00004167"/>
    </source>
</evidence>
<evidence type="ECO:0000256" key="11">
    <source>
        <dbReference type="ARBA" id="ARBA00022989"/>
    </source>
</evidence>
<evidence type="ECO:0000313" key="17">
    <source>
        <dbReference type="EMBL" id="KAJ6840855.1"/>
    </source>
</evidence>
<evidence type="ECO:0000256" key="13">
    <source>
        <dbReference type="PROSITE-ProRule" id="PRU00175"/>
    </source>
</evidence>
<keyword evidence="5" id="KW-0808">Transferase</keyword>
<keyword evidence="10" id="KW-0862">Zinc</keyword>
<evidence type="ECO:0000256" key="7">
    <source>
        <dbReference type="ARBA" id="ARBA00022723"/>
    </source>
</evidence>
<evidence type="ECO:0000256" key="3">
    <source>
        <dbReference type="ARBA" id="ARBA00004906"/>
    </source>
</evidence>
<evidence type="ECO:0000256" key="4">
    <source>
        <dbReference type="ARBA" id="ARBA00012483"/>
    </source>
</evidence>
<feature type="domain" description="RING-type" evidence="16">
    <location>
        <begin position="149"/>
        <end position="191"/>
    </location>
</feature>
<dbReference type="EC" id="2.3.2.27" evidence="4"/>
<keyword evidence="8 13" id="KW-0863">Zinc-finger</keyword>
<dbReference type="Pfam" id="PF13639">
    <property type="entry name" value="zf-RING_2"/>
    <property type="match status" value="1"/>
</dbReference>
<evidence type="ECO:0000256" key="14">
    <source>
        <dbReference type="SAM" id="MobiDB-lite"/>
    </source>
</evidence>
<accession>A0AAX6HKH0</accession>
<dbReference type="Proteomes" id="UP001140949">
    <property type="component" value="Unassembled WGS sequence"/>
</dbReference>
<evidence type="ECO:0000256" key="5">
    <source>
        <dbReference type="ARBA" id="ARBA00022679"/>
    </source>
</evidence>
<keyword evidence="18" id="KW-1185">Reference proteome</keyword>
<keyword evidence="7" id="KW-0479">Metal-binding</keyword>
<dbReference type="Gene3D" id="3.30.40.10">
    <property type="entry name" value="Zinc/RING finger domain, C3HC4 (zinc finger)"/>
    <property type="match status" value="1"/>
</dbReference>
<evidence type="ECO:0000313" key="18">
    <source>
        <dbReference type="Proteomes" id="UP001140949"/>
    </source>
</evidence>
<comment type="catalytic activity">
    <reaction evidence="1">
        <text>S-ubiquitinyl-[E2 ubiquitin-conjugating enzyme]-L-cysteine + [acceptor protein]-L-lysine = [E2 ubiquitin-conjugating enzyme]-L-cysteine + N(6)-ubiquitinyl-[acceptor protein]-L-lysine.</text>
        <dbReference type="EC" id="2.3.2.27"/>
    </reaction>
</comment>
<dbReference type="EMBL" id="JANAVB010009198">
    <property type="protein sequence ID" value="KAJ6840855.1"/>
    <property type="molecule type" value="Genomic_DNA"/>
</dbReference>
<name>A0AAX6HKH0_IRIPA</name>
<dbReference type="FunFam" id="3.30.40.10:FF:000187">
    <property type="entry name" value="E3 ubiquitin-protein ligase ATL6"/>
    <property type="match status" value="1"/>
</dbReference>
<comment type="subcellular location">
    <subcellularLocation>
        <location evidence="2">Membrane</location>
        <topology evidence="2">Single-pass membrane protein</topology>
    </subcellularLocation>
</comment>
<dbReference type="InterPro" id="IPR013083">
    <property type="entry name" value="Znf_RING/FYVE/PHD"/>
</dbReference>